<comment type="similarity">
    <text evidence="1 4">Belongs to the UDP-glycosyltransferase family.</text>
</comment>
<dbReference type="EMBL" id="OU893350">
    <property type="protein sequence ID" value="CAG9788160.1"/>
    <property type="molecule type" value="Genomic_DNA"/>
</dbReference>
<evidence type="ECO:0000256" key="5">
    <source>
        <dbReference type="RuleBase" id="RU362059"/>
    </source>
</evidence>
<dbReference type="PROSITE" id="PS00375">
    <property type="entry name" value="UDPGT"/>
    <property type="match status" value="1"/>
</dbReference>
<dbReference type="CDD" id="cd03784">
    <property type="entry name" value="GT1_Gtf-like"/>
    <property type="match status" value="1"/>
</dbReference>
<dbReference type="Pfam" id="PF00201">
    <property type="entry name" value="UDPGT"/>
    <property type="match status" value="1"/>
</dbReference>
<dbReference type="InterPro" id="IPR050271">
    <property type="entry name" value="UDP-glycosyltransferase"/>
</dbReference>
<comment type="subcellular location">
    <subcellularLocation>
        <location evidence="5">Membrane</location>
        <topology evidence="5">Single-pass membrane protein</topology>
    </subcellularLocation>
</comment>
<keyword evidence="2 4" id="KW-0328">Glycosyltransferase</keyword>
<dbReference type="FunFam" id="3.40.50.2000:FF:000050">
    <property type="entry name" value="UDP-glucuronosyltransferase"/>
    <property type="match status" value="1"/>
</dbReference>
<name>A0A9N9R2K5_9NEOP</name>
<dbReference type="PANTHER" id="PTHR48043:SF114">
    <property type="entry name" value="IP04436P-RELATED"/>
    <property type="match status" value="1"/>
</dbReference>
<dbReference type="EC" id="2.4.1.17" evidence="5"/>
<evidence type="ECO:0000256" key="4">
    <source>
        <dbReference type="RuleBase" id="RU003718"/>
    </source>
</evidence>
<gene>
    <name evidence="6" type="ORF">DIATSA_LOCUS5992</name>
</gene>
<dbReference type="GO" id="GO:0016020">
    <property type="term" value="C:membrane"/>
    <property type="evidence" value="ECO:0007669"/>
    <property type="project" value="UniProtKB-SubCell"/>
</dbReference>
<evidence type="ECO:0000313" key="6">
    <source>
        <dbReference type="EMBL" id="CAG9788160.1"/>
    </source>
</evidence>
<evidence type="ECO:0000256" key="1">
    <source>
        <dbReference type="ARBA" id="ARBA00009995"/>
    </source>
</evidence>
<dbReference type="Gene3D" id="3.40.50.2000">
    <property type="entry name" value="Glycogen Phosphorylase B"/>
    <property type="match status" value="2"/>
</dbReference>
<reference evidence="6" key="1">
    <citation type="submission" date="2021-12" db="EMBL/GenBank/DDBJ databases">
        <authorList>
            <person name="King R."/>
        </authorList>
    </citation>
    <scope>NUCLEOTIDE SEQUENCE</scope>
</reference>
<keyword evidence="7" id="KW-1185">Reference proteome</keyword>
<dbReference type="AlphaFoldDB" id="A0A9N9R2K5"/>
<evidence type="ECO:0000313" key="7">
    <source>
        <dbReference type="Proteomes" id="UP001153714"/>
    </source>
</evidence>
<proteinExistence type="inferred from homology"/>
<dbReference type="PANTHER" id="PTHR48043">
    <property type="entry name" value="EG:EG0003.4 PROTEIN-RELATED"/>
    <property type="match status" value="1"/>
</dbReference>
<organism evidence="6 7">
    <name type="scientific">Diatraea saccharalis</name>
    <name type="common">sugarcane borer</name>
    <dbReference type="NCBI Taxonomy" id="40085"/>
    <lineage>
        <taxon>Eukaryota</taxon>
        <taxon>Metazoa</taxon>
        <taxon>Ecdysozoa</taxon>
        <taxon>Arthropoda</taxon>
        <taxon>Hexapoda</taxon>
        <taxon>Insecta</taxon>
        <taxon>Pterygota</taxon>
        <taxon>Neoptera</taxon>
        <taxon>Endopterygota</taxon>
        <taxon>Lepidoptera</taxon>
        <taxon>Glossata</taxon>
        <taxon>Ditrysia</taxon>
        <taxon>Pyraloidea</taxon>
        <taxon>Crambidae</taxon>
        <taxon>Crambinae</taxon>
        <taxon>Diatraea</taxon>
    </lineage>
</organism>
<evidence type="ECO:0000256" key="3">
    <source>
        <dbReference type="ARBA" id="ARBA00022679"/>
    </source>
</evidence>
<feature type="transmembrane region" description="Helical" evidence="5">
    <location>
        <begin position="474"/>
        <end position="498"/>
    </location>
</feature>
<comment type="catalytic activity">
    <reaction evidence="5">
        <text>glucuronate acceptor + UDP-alpha-D-glucuronate = acceptor beta-D-glucuronoside + UDP + H(+)</text>
        <dbReference type="Rhea" id="RHEA:21032"/>
        <dbReference type="ChEBI" id="CHEBI:15378"/>
        <dbReference type="ChEBI" id="CHEBI:58052"/>
        <dbReference type="ChEBI" id="CHEBI:58223"/>
        <dbReference type="ChEBI" id="CHEBI:132367"/>
        <dbReference type="ChEBI" id="CHEBI:132368"/>
        <dbReference type="EC" id="2.4.1.17"/>
    </reaction>
</comment>
<evidence type="ECO:0000256" key="2">
    <source>
        <dbReference type="ARBA" id="ARBA00022676"/>
    </source>
</evidence>
<dbReference type="InterPro" id="IPR035595">
    <property type="entry name" value="UDP_glycos_trans_CS"/>
</dbReference>
<keyword evidence="3 4" id="KW-0808">Transferase</keyword>
<dbReference type="SUPFAM" id="SSF53756">
    <property type="entry name" value="UDP-Glycosyltransferase/glycogen phosphorylase"/>
    <property type="match status" value="1"/>
</dbReference>
<dbReference type="InterPro" id="IPR002213">
    <property type="entry name" value="UDP_glucos_trans"/>
</dbReference>
<dbReference type="Proteomes" id="UP001153714">
    <property type="component" value="Chromosome 19"/>
</dbReference>
<keyword evidence="5" id="KW-1133">Transmembrane helix</keyword>
<keyword evidence="5" id="KW-0812">Transmembrane</keyword>
<accession>A0A9N9R2K5</accession>
<dbReference type="OrthoDB" id="5835829at2759"/>
<protein>
    <recommendedName>
        <fullName evidence="5">UDP-glucuronosyltransferase</fullName>
        <ecNumber evidence="5">2.4.1.17</ecNumber>
    </recommendedName>
</protein>
<reference evidence="6" key="2">
    <citation type="submission" date="2022-10" db="EMBL/GenBank/DDBJ databases">
        <authorList>
            <consortium name="ENA_rothamsted_submissions"/>
            <consortium name="culmorum"/>
            <person name="King R."/>
        </authorList>
    </citation>
    <scope>NUCLEOTIDE SEQUENCE</scope>
</reference>
<keyword evidence="5" id="KW-0472">Membrane</keyword>
<dbReference type="GO" id="GO:0015020">
    <property type="term" value="F:glucuronosyltransferase activity"/>
    <property type="evidence" value="ECO:0007669"/>
    <property type="project" value="UniProtKB-EC"/>
</dbReference>
<sequence length="510" mass="58424">MSTALMLTFLLGTFNFNLVCTLNILGIFPYEGKSHFFVFKPYLEELTKRGHNVTVISYFPQSDPVENYNDISLAGKAKVLEEAFPLSRSYSMFIHISLFLFNYGSANCRILLADEQVQNLWKNKWQFDLIVVEQFNSDCSLGLAHQLGAPVVGITTHTLMPYHHDRFGIPYNPSYMHVQFFEGGTKPTFYQRLERTVVYYYLKILYRYLSQRTDENILRQYFDDVPPLEELAGKIKFILLYQHHTMTGSLLYPPNVIEVGGYHVAKPKPIPEPLKKFIEESEHGVLYISFGSMLKAASTPKDKLKVIISALSELPQRVVWKWEEKTLPGNPKNIYLSNWLPQNDILAHPKVMGFFSHAGMLGTTEAFYHGKPVIAMPIFGDQPSNAAAIEECGLGVMIQFSELTKETLLEKLKTILDPKFQAQAKRVSKLWHDRPMSPMDSAIYWTEYAARNRNFTFRSAAANVPTVQYLCLDVILFLLGVILVIAYTFKYVISLICCKRKQAQIKSKKQ</sequence>